<proteinExistence type="predicted"/>
<reference evidence="1" key="1">
    <citation type="submission" date="2023-05" db="EMBL/GenBank/DDBJ databases">
        <authorList>
            <consortium name="ELIXIR-Norway"/>
        </authorList>
    </citation>
    <scope>NUCLEOTIDE SEQUENCE</scope>
</reference>
<sequence>MWVGLVISPATFHHGNGGGLGAQIPSDPGQAGGGAVAAADRLAREGLRPLLPLEPARRGTSSGALSRPRVAKVQACKVGIGPARREKRPGPPSLSGRGADWPGHGAGAALSRAHGGTAPGVAPRPFPGKSPAPH</sequence>
<evidence type="ECO:0000313" key="1">
    <source>
        <dbReference type="EMBL" id="CAI9711017.1"/>
    </source>
</evidence>
<accession>A0ACB0FDA2</accession>
<evidence type="ECO:0000313" key="2">
    <source>
        <dbReference type="Proteomes" id="UP001162501"/>
    </source>
</evidence>
<gene>
    <name evidence="1" type="ORF">MRATA1EN3_LOCUS22230</name>
</gene>
<protein>
    <submittedName>
        <fullName evidence="1">Uncharacterized protein</fullName>
    </submittedName>
</protein>
<organism evidence="1 2">
    <name type="scientific">Rangifer tarandus platyrhynchus</name>
    <name type="common">Svalbard reindeer</name>
    <dbReference type="NCBI Taxonomy" id="3082113"/>
    <lineage>
        <taxon>Eukaryota</taxon>
        <taxon>Metazoa</taxon>
        <taxon>Chordata</taxon>
        <taxon>Craniata</taxon>
        <taxon>Vertebrata</taxon>
        <taxon>Euteleostomi</taxon>
        <taxon>Mammalia</taxon>
        <taxon>Eutheria</taxon>
        <taxon>Laurasiatheria</taxon>
        <taxon>Artiodactyla</taxon>
        <taxon>Ruminantia</taxon>
        <taxon>Pecora</taxon>
        <taxon>Cervidae</taxon>
        <taxon>Odocoileinae</taxon>
        <taxon>Rangifer</taxon>
    </lineage>
</organism>
<dbReference type="Proteomes" id="UP001162501">
    <property type="component" value="Chromosome 5"/>
</dbReference>
<name>A0ACB0FDA2_RANTA</name>
<dbReference type="EMBL" id="OX596089">
    <property type="protein sequence ID" value="CAI9711017.1"/>
    <property type="molecule type" value="Genomic_DNA"/>
</dbReference>